<reference evidence="1 2" key="1">
    <citation type="submission" date="2017-11" db="EMBL/GenBank/DDBJ databases">
        <title>Population delineation of vibrios coincides with oyster pathogenicity.</title>
        <authorList>
            <person name="Bruto M."/>
            <person name="Labreuche Y."/>
            <person name="James A."/>
            <person name="Piel D."/>
            <person name="Chenivesse S."/>
            <person name="Petton B."/>
            <person name="Polz M.F."/>
            <person name="Le Roux F."/>
        </authorList>
    </citation>
    <scope>NUCLEOTIDE SEQUENCE [LARGE SCALE GENOMIC DNA]</scope>
    <source>
        <strain evidence="1 2">FF_144</strain>
    </source>
</reference>
<sequence length="69" mass="7679">MSILRPAMCGIVSATHGNIVAKVAHLKSGTRQQPATVVSHFYYVKDEHNLRARDKSLDSNHALPLWRLA</sequence>
<dbReference type="AlphaFoldDB" id="A0A2T5ER63"/>
<dbReference type="EMBL" id="PIFK01000047">
    <property type="protein sequence ID" value="PTP27501.1"/>
    <property type="molecule type" value="Genomic_DNA"/>
</dbReference>
<organism evidence="1 2">
    <name type="scientific">Vibrio splendidus</name>
    <dbReference type="NCBI Taxonomy" id="29497"/>
    <lineage>
        <taxon>Bacteria</taxon>
        <taxon>Pseudomonadati</taxon>
        <taxon>Pseudomonadota</taxon>
        <taxon>Gammaproteobacteria</taxon>
        <taxon>Vibrionales</taxon>
        <taxon>Vibrionaceae</taxon>
        <taxon>Vibrio</taxon>
    </lineage>
</organism>
<comment type="caution">
    <text evidence="1">The sequence shown here is derived from an EMBL/GenBank/DDBJ whole genome shotgun (WGS) entry which is preliminary data.</text>
</comment>
<name>A0A2T5ER63_VIBSP</name>
<evidence type="ECO:0000313" key="2">
    <source>
        <dbReference type="Proteomes" id="UP000244197"/>
    </source>
</evidence>
<proteinExistence type="predicted"/>
<dbReference type="Proteomes" id="UP000244197">
    <property type="component" value="Unassembled WGS sequence"/>
</dbReference>
<protein>
    <submittedName>
        <fullName evidence="1">Uncharacterized protein</fullName>
    </submittedName>
</protein>
<gene>
    <name evidence="1" type="ORF">CWO07_19830</name>
</gene>
<evidence type="ECO:0000313" key="1">
    <source>
        <dbReference type="EMBL" id="PTP27501.1"/>
    </source>
</evidence>
<accession>A0A2T5ER63</accession>